<evidence type="ECO:0000256" key="1">
    <source>
        <dbReference type="SAM" id="MobiDB-lite"/>
    </source>
</evidence>
<feature type="region of interest" description="Disordered" evidence="1">
    <location>
        <begin position="151"/>
        <end position="179"/>
    </location>
</feature>
<feature type="region of interest" description="Disordered" evidence="1">
    <location>
        <begin position="1"/>
        <end position="87"/>
    </location>
</feature>
<feature type="compositionally biased region" description="Basic and acidic residues" evidence="1">
    <location>
        <begin position="51"/>
        <end position="67"/>
    </location>
</feature>
<dbReference type="EMBL" id="AF059602">
    <property type="protein sequence ID" value="AAF28466.1"/>
    <property type="molecule type" value="mRNA"/>
</dbReference>
<reference evidence="2" key="1">
    <citation type="submission" date="1998-04" db="EMBL/GenBank/DDBJ databases">
        <authorList>
            <person name="Gong Z.X."/>
        </authorList>
    </citation>
    <scope>NUCLEOTIDE SEQUENCE</scope>
</reference>
<evidence type="ECO:0000313" key="2">
    <source>
        <dbReference type="EMBL" id="AAF28466.1"/>
    </source>
</evidence>
<accession>Q9JFR9</accession>
<feature type="region of interest" description="Disordered" evidence="1">
    <location>
        <begin position="194"/>
        <end position="220"/>
    </location>
</feature>
<feature type="compositionally biased region" description="Low complexity" evidence="1">
    <location>
        <begin position="208"/>
        <end position="220"/>
    </location>
</feature>
<feature type="compositionally biased region" description="Low complexity" evidence="1">
    <location>
        <begin position="12"/>
        <end position="27"/>
    </location>
</feature>
<sequence>MTDQQAKQARWSRIASRSGRCGAGSSSLHLRGALRVGDDTGPLDMRVPLTGRRERGGSPPRQRERRSPGWRGFPGRARGTCARLRPSTSRRSFSTWCGRRGAVGTAEQPNQPGPAHEAADDGDETSEDHDEVVAGVGVMAAHESAPFAISSRTSAWHGASSGHQHARSRPRSGVSQASNWSSCSYWNSARNLRNERTAAQGPGRTGTRSGRAWRGRPAARPCRRAGRRLLPCIARRGGRGTGSPSTRPTHVDGALRHPPALGPLALDPLRHGHGPAPRHAAFASRYSAAAASMSSQSWIASSSWPSYSDLPRVDIMWTGSYVSMSTKVRSARWNARAQSCGAWRVIAW</sequence>
<organism evidence="2">
    <name type="scientific">Wheat rosette stunt virus</name>
    <dbReference type="NCBI Taxonomy" id="75890"/>
    <lineage>
        <taxon>Viruses</taxon>
        <taxon>Riboviria</taxon>
        <taxon>Orthornavirae</taxon>
        <taxon>Negarnaviricota</taxon>
        <taxon>Haploviricotina</taxon>
        <taxon>Monjiviricetes</taxon>
        <taxon>Mononegavirales</taxon>
        <taxon>Rhabdoviridae</taxon>
    </lineage>
</organism>
<feature type="region of interest" description="Disordered" evidence="1">
    <location>
        <begin position="102"/>
        <end position="129"/>
    </location>
</feature>
<protein>
    <submittedName>
        <fullName evidence="2">Phosphoprotein</fullName>
    </submittedName>
</protein>
<gene>
    <name evidence="2" type="primary">NS</name>
</gene>
<feature type="compositionally biased region" description="Acidic residues" evidence="1">
    <location>
        <begin position="120"/>
        <end position="129"/>
    </location>
</feature>
<name>Q9JFR9_9RHAB</name>
<proteinExistence type="evidence at transcript level"/>